<protein>
    <submittedName>
        <fullName evidence="1">Uncharacterized protein z050L</fullName>
    </submittedName>
</protein>
<keyword evidence="2" id="KW-1185">Reference proteome</keyword>
<proteinExistence type="predicted"/>
<reference evidence="1 2" key="1">
    <citation type="submission" date="2006-09" db="EMBL/GenBank/DDBJ databases">
        <title>Sequence and annotation of the 288-kb ATCV-1 virus that infects an endosymbiotic Chlorella strain of the heliozoon Acanthocystis turfacea.</title>
        <authorList>
            <person name="Fitzgerald L.A."/>
            <person name="Graves M.V."/>
            <person name="Li X."/>
            <person name="Pfitzner A.J.P."/>
            <person name="Hartigan J."/>
            <person name="Van Etten J.L."/>
        </authorList>
    </citation>
    <scope>NUCLEOTIDE SEQUENCE [LARGE SCALE GENOMIC DNA]</scope>
    <source>
        <strain evidence="1 2">ATCV-1</strain>
    </source>
</reference>
<dbReference type="KEGG" id="vg:5470726"/>
<gene>
    <name evidence="1" type="primary">z050L</name>
    <name evidence="1" type="ORF">ATCV1_z050L</name>
</gene>
<dbReference type="Proteomes" id="UP000202420">
    <property type="component" value="Segment"/>
</dbReference>
<dbReference type="RefSeq" id="YP_001426531.1">
    <property type="nucleotide sequence ID" value="NC_008724.1"/>
</dbReference>
<dbReference type="EMBL" id="EF101928">
    <property type="protein sequence ID" value="ABT16184.1"/>
    <property type="molecule type" value="Genomic_DNA"/>
</dbReference>
<organism evidence="1 2">
    <name type="scientific">Chlorovirus heliozoae</name>
    <dbReference type="NCBI Taxonomy" id="322019"/>
    <lineage>
        <taxon>Viruses</taxon>
        <taxon>Varidnaviria</taxon>
        <taxon>Bamfordvirae</taxon>
        <taxon>Nucleocytoviricota</taxon>
        <taxon>Megaviricetes</taxon>
        <taxon>Algavirales</taxon>
        <taxon>Phycodnaviridae</taxon>
        <taxon>Chlorovirus</taxon>
    </lineage>
</organism>
<sequence length="87" mass="9838">MTSRCCSSVPINIPAHWENTGHTYDRASAISGITATRVLTSVLRFKSTGRAVTVDTRAFICVCVHFCHGVFTNNYRAKVYRHFMRKN</sequence>
<name>A7K810_9PHYC</name>
<evidence type="ECO:0000313" key="1">
    <source>
        <dbReference type="EMBL" id="ABT16184.1"/>
    </source>
</evidence>
<evidence type="ECO:0000313" key="2">
    <source>
        <dbReference type="Proteomes" id="UP000202420"/>
    </source>
</evidence>
<dbReference type="GeneID" id="5470726"/>
<accession>A7K810</accession>